<reference evidence="3 4" key="1">
    <citation type="submission" date="2022-02" db="EMBL/GenBank/DDBJ databases">
        <title>Paenibacillus sp. MBLB1776 Whole Genome Shotgun Sequencing.</title>
        <authorList>
            <person name="Hwang C.Y."/>
            <person name="Cho E.-S."/>
            <person name="Seo M.-J."/>
        </authorList>
    </citation>
    <scope>NUCLEOTIDE SEQUENCE [LARGE SCALE GENOMIC DNA]</scope>
    <source>
        <strain evidence="3 4">MBLB1776</strain>
    </source>
</reference>
<dbReference type="Gene3D" id="3.30.470.20">
    <property type="entry name" value="ATP-grasp fold, B domain"/>
    <property type="match status" value="1"/>
</dbReference>
<dbReference type="Proteomes" id="UP001305702">
    <property type="component" value="Chromosome"/>
</dbReference>
<dbReference type="RefSeq" id="WP_315603744.1">
    <property type="nucleotide sequence ID" value="NZ_CP130318.1"/>
</dbReference>
<gene>
    <name evidence="3" type="ORF">MJA45_20430</name>
</gene>
<dbReference type="EMBL" id="CP130318">
    <property type="protein sequence ID" value="WNQ09970.1"/>
    <property type="molecule type" value="Genomic_DNA"/>
</dbReference>
<dbReference type="PROSITE" id="PS50975">
    <property type="entry name" value="ATP_GRASP"/>
    <property type="match status" value="1"/>
</dbReference>
<feature type="domain" description="ATP-grasp" evidence="2">
    <location>
        <begin position="132"/>
        <end position="369"/>
    </location>
</feature>
<dbReference type="Pfam" id="PF14398">
    <property type="entry name" value="ATPgrasp_YheCD"/>
    <property type="match status" value="1"/>
</dbReference>
<dbReference type="SUPFAM" id="SSF56059">
    <property type="entry name" value="Glutathione synthetase ATP-binding domain-like"/>
    <property type="match status" value="1"/>
</dbReference>
<protein>
    <submittedName>
        <fullName evidence="3">YheC/YheD family protein</fullName>
    </submittedName>
</protein>
<dbReference type="InterPro" id="IPR011761">
    <property type="entry name" value="ATP-grasp"/>
</dbReference>
<dbReference type="AlphaFoldDB" id="A0AA96RBZ8"/>
<keyword evidence="4" id="KW-1185">Reference proteome</keyword>
<keyword evidence="1" id="KW-0067">ATP-binding</keyword>
<evidence type="ECO:0000313" key="3">
    <source>
        <dbReference type="EMBL" id="WNQ09970.1"/>
    </source>
</evidence>
<dbReference type="GO" id="GO:0005524">
    <property type="term" value="F:ATP binding"/>
    <property type="evidence" value="ECO:0007669"/>
    <property type="project" value="UniProtKB-UniRule"/>
</dbReference>
<evidence type="ECO:0000259" key="2">
    <source>
        <dbReference type="PROSITE" id="PS50975"/>
    </source>
</evidence>
<accession>A0AA96RBZ8</accession>
<proteinExistence type="predicted"/>
<dbReference type="InterPro" id="IPR026838">
    <property type="entry name" value="YheC/D"/>
</dbReference>
<evidence type="ECO:0000256" key="1">
    <source>
        <dbReference type="PROSITE-ProRule" id="PRU00409"/>
    </source>
</evidence>
<dbReference type="KEGG" id="paun:MJA45_20430"/>
<name>A0AA96RBZ8_9BACL</name>
<dbReference type="GO" id="GO:0046872">
    <property type="term" value="F:metal ion binding"/>
    <property type="evidence" value="ECO:0007669"/>
    <property type="project" value="InterPro"/>
</dbReference>
<organism evidence="3 4">
    <name type="scientific">Paenibacillus aurantius</name>
    <dbReference type="NCBI Taxonomy" id="2918900"/>
    <lineage>
        <taxon>Bacteria</taxon>
        <taxon>Bacillati</taxon>
        <taxon>Bacillota</taxon>
        <taxon>Bacilli</taxon>
        <taxon>Bacillales</taxon>
        <taxon>Paenibacillaceae</taxon>
        <taxon>Paenibacillus</taxon>
    </lineage>
</organism>
<evidence type="ECO:0000313" key="4">
    <source>
        <dbReference type="Proteomes" id="UP001305702"/>
    </source>
</evidence>
<sequence>MSAFVLETMPKASMAILTMPDSVRPFRGNHINFIDLIRKGRELGAFVFVVTPRDLKLGQKRVHGYVYNIEQKTWTRQLLPLPQVIYNRIPTRKDEQQPEVQQTIKACLKNPSISLFNPFFFNKWSLFEWLHKSKATRRYIPATKKLASLEELEDFLQKHTAAYLKPVRGKAGKGIMKVQLGTPRDKYWCRLTIQDHKNSQVSTYDSPSKLWAALKQGIGSEEYIIQQGIKLARAGKRPFDLRVLVQKNHNGDWSFSGVGARVAGKQSITTHVPRGGRIDTPEKVLTSAFGGDRSIDLLNKVKETALLLASRIEKASGEKLGEMSMDLGIDTDGRLWFFEANSRPMKFDEPDIRRRSLERIIQYSLHLSNGRVTSTATISGRKRR</sequence>
<keyword evidence="1" id="KW-0547">Nucleotide-binding</keyword>